<protein>
    <recommendedName>
        <fullName evidence="4">DUF91 domain-containing protein</fullName>
    </recommendedName>
</protein>
<sequence length="369" mass="41203">MRIYQFENNDSPQTTTAAEPNPIIPAGEDNGEGEEALEEWLNNTPEAILDERLLLFARQPSLSTGVPDLLGLDRYGNVVVIELKCGDSGSGSASEGSIISQPQLYAQALDRYDYNDLDNLYAEFRSREWSVQDIVDEHSSLSSAFNAFFETDSKPWELNQTQRLVIVAESITGQTRDSARWLRDRGLDLQCVEVQRFQFPSGESGFGAVTVIDYDESRSKTSAPSKPGDRVFSTNVFTRAFPDIQDLLSVQSIDPVLGNLSTNYPYLETRADTHPGGVRYALRVNPYDDQEVKVAIDSSGDSEAVESLREHSSEFEHNGFTVSSRTAMRIVVDTWEIEGVEALRDDTFIHRVAERYAELVKIGHQVLST</sequence>
<dbReference type="GO" id="GO:0003676">
    <property type="term" value="F:nucleic acid binding"/>
    <property type="evidence" value="ECO:0007669"/>
    <property type="project" value="InterPro"/>
</dbReference>
<dbReference type="Gene3D" id="3.40.1350.10">
    <property type="match status" value="1"/>
</dbReference>
<feature type="region of interest" description="Disordered" evidence="1">
    <location>
        <begin position="1"/>
        <end position="34"/>
    </location>
</feature>
<dbReference type="OrthoDB" id="240492at2157"/>
<dbReference type="RefSeq" id="WP_188980695.1">
    <property type="nucleotide sequence ID" value="NZ_BMPD01000011.1"/>
</dbReference>
<reference evidence="2" key="1">
    <citation type="journal article" date="2014" name="Int. J. Syst. Evol. Microbiol.">
        <title>Complete genome sequence of Corynebacterium casei LMG S-19264T (=DSM 44701T), isolated from a smear-ripened cheese.</title>
        <authorList>
            <consortium name="US DOE Joint Genome Institute (JGI-PGF)"/>
            <person name="Walter F."/>
            <person name="Albersmeier A."/>
            <person name="Kalinowski J."/>
            <person name="Ruckert C."/>
        </authorList>
    </citation>
    <scope>NUCLEOTIDE SEQUENCE</scope>
    <source>
        <strain evidence="2">JCM 19018</strain>
    </source>
</reference>
<evidence type="ECO:0000313" key="2">
    <source>
        <dbReference type="EMBL" id="GGK83861.1"/>
    </source>
</evidence>
<evidence type="ECO:0000313" key="3">
    <source>
        <dbReference type="Proteomes" id="UP000614221"/>
    </source>
</evidence>
<dbReference type="InterPro" id="IPR011856">
    <property type="entry name" value="tRNA_endonuc-like_dom_sf"/>
</dbReference>
<evidence type="ECO:0008006" key="4">
    <source>
        <dbReference type="Google" id="ProtNLM"/>
    </source>
</evidence>
<evidence type="ECO:0000256" key="1">
    <source>
        <dbReference type="SAM" id="MobiDB-lite"/>
    </source>
</evidence>
<dbReference type="EMBL" id="BMPD01000011">
    <property type="protein sequence ID" value="GGK83861.1"/>
    <property type="molecule type" value="Genomic_DNA"/>
</dbReference>
<gene>
    <name evidence="2" type="ORF">GCM10009067_39980</name>
</gene>
<proteinExistence type="predicted"/>
<accession>A0A830F4K9</accession>
<feature type="compositionally biased region" description="Polar residues" evidence="1">
    <location>
        <begin position="1"/>
        <end position="18"/>
    </location>
</feature>
<dbReference type="AlphaFoldDB" id="A0A830F4K9"/>
<organism evidence="2 3">
    <name type="scientific">Haloarcula sebkhae</name>
    <dbReference type="NCBI Taxonomy" id="932660"/>
    <lineage>
        <taxon>Archaea</taxon>
        <taxon>Methanobacteriati</taxon>
        <taxon>Methanobacteriota</taxon>
        <taxon>Stenosarchaea group</taxon>
        <taxon>Halobacteria</taxon>
        <taxon>Halobacteriales</taxon>
        <taxon>Haloarculaceae</taxon>
        <taxon>Haloarcula</taxon>
    </lineage>
</organism>
<name>A0A830F4K9_9EURY</name>
<dbReference type="Proteomes" id="UP000614221">
    <property type="component" value="Unassembled WGS sequence"/>
</dbReference>
<comment type="caution">
    <text evidence="2">The sequence shown here is derived from an EMBL/GenBank/DDBJ whole genome shotgun (WGS) entry which is preliminary data.</text>
</comment>
<reference evidence="2" key="2">
    <citation type="submission" date="2020-09" db="EMBL/GenBank/DDBJ databases">
        <authorList>
            <person name="Sun Q."/>
            <person name="Ohkuma M."/>
        </authorList>
    </citation>
    <scope>NUCLEOTIDE SEQUENCE</scope>
    <source>
        <strain evidence="2">JCM 19018</strain>
    </source>
</reference>